<protein>
    <submittedName>
        <fullName evidence="3">Uncharacterized protein</fullName>
    </submittedName>
</protein>
<keyword evidence="4" id="KW-1185">Reference proteome</keyword>
<dbReference type="EMBL" id="MU860167">
    <property type="protein sequence ID" value="KAK4236876.1"/>
    <property type="molecule type" value="Genomic_DNA"/>
</dbReference>
<feature type="chain" id="PRO_5043051867" evidence="2">
    <location>
        <begin position="21"/>
        <end position="161"/>
    </location>
</feature>
<organism evidence="3 4">
    <name type="scientific">Achaetomium macrosporum</name>
    <dbReference type="NCBI Taxonomy" id="79813"/>
    <lineage>
        <taxon>Eukaryota</taxon>
        <taxon>Fungi</taxon>
        <taxon>Dikarya</taxon>
        <taxon>Ascomycota</taxon>
        <taxon>Pezizomycotina</taxon>
        <taxon>Sordariomycetes</taxon>
        <taxon>Sordariomycetidae</taxon>
        <taxon>Sordariales</taxon>
        <taxon>Chaetomiaceae</taxon>
        <taxon>Achaetomium</taxon>
    </lineage>
</organism>
<comment type="caution">
    <text evidence="3">The sequence shown here is derived from an EMBL/GenBank/DDBJ whole genome shotgun (WGS) entry which is preliminary data.</text>
</comment>
<keyword evidence="2" id="KW-0732">Signal</keyword>
<gene>
    <name evidence="3" type="ORF">C8A03DRAFT_16513</name>
</gene>
<feature type="region of interest" description="Disordered" evidence="1">
    <location>
        <begin position="77"/>
        <end position="99"/>
    </location>
</feature>
<evidence type="ECO:0000313" key="4">
    <source>
        <dbReference type="Proteomes" id="UP001303760"/>
    </source>
</evidence>
<sequence length="161" mass="17302">MKPSTLAVLYSILVAAAAQGTTNDTVAWYDPVRNATCTGNPDDGRIRCQAGQVEALLMPPDSNIVYLHTLPVVAIGRRGTSPDEDGDDDGDKPRAADEPGVCIGEGRSKNVGCFLHCFAQGFCTAQCDGEKVPARAAAQIRRRKVCRVRIWRAVASLVIFK</sequence>
<name>A0AAN7C8I2_9PEZI</name>
<dbReference type="Proteomes" id="UP001303760">
    <property type="component" value="Unassembled WGS sequence"/>
</dbReference>
<accession>A0AAN7C8I2</accession>
<reference evidence="3" key="1">
    <citation type="journal article" date="2023" name="Mol. Phylogenet. Evol.">
        <title>Genome-scale phylogeny and comparative genomics of the fungal order Sordariales.</title>
        <authorList>
            <person name="Hensen N."/>
            <person name="Bonometti L."/>
            <person name="Westerberg I."/>
            <person name="Brannstrom I.O."/>
            <person name="Guillou S."/>
            <person name="Cros-Aarteil S."/>
            <person name="Calhoun S."/>
            <person name="Haridas S."/>
            <person name="Kuo A."/>
            <person name="Mondo S."/>
            <person name="Pangilinan J."/>
            <person name="Riley R."/>
            <person name="LaButti K."/>
            <person name="Andreopoulos B."/>
            <person name="Lipzen A."/>
            <person name="Chen C."/>
            <person name="Yan M."/>
            <person name="Daum C."/>
            <person name="Ng V."/>
            <person name="Clum A."/>
            <person name="Steindorff A."/>
            <person name="Ohm R.A."/>
            <person name="Martin F."/>
            <person name="Silar P."/>
            <person name="Natvig D.O."/>
            <person name="Lalanne C."/>
            <person name="Gautier V."/>
            <person name="Ament-Velasquez S.L."/>
            <person name="Kruys A."/>
            <person name="Hutchinson M.I."/>
            <person name="Powell A.J."/>
            <person name="Barry K."/>
            <person name="Miller A.N."/>
            <person name="Grigoriev I.V."/>
            <person name="Debuchy R."/>
            <person name="Gladieux P."/>
            <person name="Hiltunen Thoren M."/>
            <person name="Johannesson H."/>
        </authorList>
    </citation>
    <scope>NUCLEOTIDE SEQUENCE</scope>
    <source>
        <strain evidence="3">CBS 532.94</strain>
    </source>
</reference>
<reference evidence="3" key="2">
    <citation type="submission" date="2023-05" db="EMBL/GenBank/DDBJ databases">
        <authorList>
            <consortium name="Lawrence Berkeley National Laboratory"/>
            <person name="Steindorff A."/>
            <person name="Hensen N."/>
            <person name="Bonometti L."/>
            <person name="Westerberg I."/>
            <person name="Brannstrom I.O."/>
            <person name="Guillou S."/>
            <person name="Cros-Aarteil S."/>
            <person name="Calhoun S."/>
            <person name="Haridas S."/>
            <person name="Kuo A."/>
            <person name="Mondo S."/>
            <person name="Pangilinan J."/>
            <person name="Riley R."/>
            <person name="Labutti K."/>
            <person name="Andreopoulos B."/>
            <person name="Lipzen A."/>
            <person name="Chen C."/>
            <person name="Yanf M."/>
            <person name="Daum C."/>
            <person name="Ng V."/>
            <person name="Clum A."/>
            <person name="Ohm R."/>
            <person name="Martin F."/>
            <person name="Silar P."/>
            <person name="Natvig D."/>
            <person name="Lalanne C."/>
            <person name="Gautier V."/>
            <person name="Ament-Velasquez S.L."/>
            <person name="Kruys A."/>
            <person name="Hutchinson M.I."/>
            <person name="Powell A.J."/>
            <person name="Barry K."/>
            <person name="Miller A.N."/>
            <person name="Grigoriev I.V."/>
            <person name="Debuchy R."/>
            <person name="Gladieux P."/>
            <person name="Thoren M.H."/>
            <person name="Johannesson H."/>
        </authorList>
    </citation>
    <scope>NUCLEOTIDE SEQUENCE</scope>
    <source>
        <strain evidence="3">CBS 532.94</strain>
    </source>
</reference>
<proteinExistence type="predicted"/>
<evidence type="ECO:0000256" key="2">
    <source>
        <dbReference type="SAM" id="SignalP"/>
    </source>
</evidence>
<feature type="signal peptide" evidence="2">
    <location>
        <begin position="1"/>
        <end position="20"/>
    </location>
</feature>
<evidence type="ECO:0000256" key="1">
    <source>
        <dbReference type="SAM" id="MobiDB-lite"/>
    </source>
</evidence>
<evidence type="ECO:0000313" key="3">
    <source>
        <dbReference type="EMBL" id="KAK4236876.1"/>
    </source>
</evidence>
<dbReference type="AlphaFoldDB" id="A0AAN7C8I2"/>